<dbReference type="HOGENOM" id="CLU_2912944_0_0_10"/>
<organism evidence="1 2">
    <name type="scientific">Bacteroides stercoris ATCC 43183</name>
    <dbReference type="NCBI Taxonomy" id="449673"/>
    <lineage>
        <taxon>Bacteria</taxon>
        <taxon>Pseudomonadati</taxon>
        <taxon>Bacteroidota</taxon>
        <taxon>Bacteroidia</taxon>
        <taxon>Bacteroidales</taxon>
        <taxon>Bacteroidaceae</taxon>
        <taxon>Bacteroides</taxon>
    </lineage>
</organism>
<proteinExistence type="predicted"/>
<gene>
    <name evidence="1" type="ORF">BACSTE_01796</name>
</gene>
<reference evidence="1 2" key="1">
    <citation type="submission" date="2007-11" db="EMBL/GenBank/DDBJ databases">
        <title>Draft genome sequence of Bacteroides stercoris(ATCC 43183).</title>
        <authorList>
            <person name="Sudarsanam P."/>
            <person name="Ley R."/>
            <person name="Guruge J."/>
            <person name="Turnbaugh P.J."/>
            <person name="Mahowald M."/>
            <person name="Liep D."/>
            <person name="Gordon J."/>
        </authorList>
    </citation>
    <scope>NUCLEOTIDE SEQUENCE [LARGE SCALE GENOMIC DNA]</scope>
    <source>
        <strain evidence="1 2">ATCC 43183</strain>
    </source>
</reference>
<evidence type="ECO:0000313" key="1">
    <source>
        <dbReference type="EMBL" id="EDS15295.1"/>
    </source>
</evidence>
<dbReference type="EMBL" id="ABFZ02000019">
    <property type="protein sequence ID" value="EDS15295.1"/>
    <property type="molecule type" value="Genomic_DNA"/>
</dbReference>
<dbReference type="Proteomes" id="UP000004713">
    <property type="component" value="Unassembled WGS sequence"/>
</dbReference>
<name>B0NQZ6_BACSE</name>
<evidence type="ECO:0000313" key="2">
    <source>
        <dbReference type="Proteomes" id="UP000004713"/>
    </source>
</evidence>
<dbReference type="AlphaFoldDB" id="B0NQZ6"/>
<comment type="caution">
    <text evidence="1">The sequence shown here is derived from an EMBL/GenBank/DDBJ whole genome shotgun (WGS) entry which is preliminary data.</text>
</comment>
<accession>B0NQZ6</accession>
<sequence>MRISGYRLYTEKSSRTEHIESVFEDFSHYINNKQRYILHEHIAPLPAWPMSTHVPEFRIKS</sequence>
<protein>
    <submittedName>
        <fullName evidence="1">Uncharacterized protein</fullName>
    </submittedName>
</protein>
<reference evidence="1 2" key="2">
    <citation type="submission" date="2007-11" db="EMBL/GenBank/DDBJ databases">
        <authorList>
            <person name="Fulton L."/>
            <person name="Clifton S."/>
            <person name="Fulton B."/>
            <person name="Xu J."/>
            <person name="Minx P."/>
            <person name="Pepin K.H."/>
            <person name="Johnson M."/>
            <person name="Thiruvilangam P."/>
            <person name="Bhonagiri V."/>
            <person name="Nash W.E."/>
            <person name="Mardis E.R."/>
            <person name="Wilson R.K."/>
        </authorList>
    </citation>
    <scope>NUCLEOTIDE SEQUENCE [LARGE SCALE GENOMIC DNA]</scope>
    <source>
        <strain evidence="1 2">ATCC 43183</strain>
    </source>
</reference>